<dbReference type="SUPFAM" id="SSF54184">
    <property type="entry name" value="Penicillin-binding protein 2x (pbp-2x), c-terminal domain"/>
    <property type="match status" value="1"/>
</dbReference>
<dbReference type="InterPro" id="IPR005543">
    <property type="entry name" value="PASTA_dom"/>
</dbReference>
<gene>
    <name evidence="13" type="ORF">Q428_03120</name>
</gene>
<keyword evidence="2" id="KW-0723">Serine/threonine-protein kinase</keyword>
<dbReference type="Gene3D" id="3.30.200.20">
    <property type="entry name" value="Phosphorylase Kinase, domain 1"/>
    <property type="match status" value="1"/>
</dbReference>
<feature type="domain" description="PASTA" evidence="12">
    <location>
        <begin position="351"/>
        <end position="415"/>
    </location>
</feature>
<keyword evidence="3" id="KW-0808">Transferase</keyword>
<dbReference type="STRING" id="1403537.Q428_03120"/>
<feature type="binding site" evidence="9">
    <location>
        <position position="42"/>
    </location>
    <ligand>
        <name>ATP</name>
        <dbReference type="ChEBI" id="CHEBI:30616"/>
    </ligand>
</feature>
<dbReference type="PROSITE" id="PS00107">
    <property type="entry name" value="PROTEIN_KINASE_ATP"/>
    <property type="match status" value="1"/>
</dbReference>
<dbReference type="PROSITE" id="PS51178">
    <property type="entry name" value="PASTA"/>
    <property type="match status" value="3"/>
</dbReference>
<dbReference type="OrthoDB" id="9788659at2"/>
<keyword evidence="10" id="KW-0472">Membrane</keyword>
<dbReference type="Gene3D" id="1.10.510.10">
    <property type="entry name" value="Transferase(Phosphotransferase) domain 1"/>
    <property type="match status" value="1"/>
</dbReference>
<dbReference type="Gene3D" id="3.30.10.20">
    <property type="match status" value="3"/>
</dbReference>
<evidence type="ECO:0000256" key="10">
    <source>
        <dbReference type="SAM" id="Phobius"/>
    </source>
</evidence>
<keyword evidence="14" id="KW-1185">Reference proteome</keyword>
<feature type="domain" description="PASTA" evidence="12">
    <location>
        <begin position="416"/>
        <end position="483"/>
    </location>
</feature>
<dbReference type="AlphaFoldDB" id="A0A017RZB4"/>
<feature type="transmembrane region" description="Helical" evidence="10">
    <location>
        <begin position="325"/>
        <end position="344"/>
    </location>
</feature>
<evidence type="ECO:0000313" key="14">
    <source>
        <dbReference type="Proteomes" id="UP000019681"/>
    </source>
</evidence>
<dbReference type="EMBL" id="AZQP01000006">
    <property type="protein sequence ID" value="EYE89280.1"/>
    <property type="molecule type" value="Genomic_DNA"/>
</dbReference>
<evidence type="ECO:0000256" key="3">
    <source>
        <dbReference type="ARBA" id="ARBA00022679"/>
    </source>
</evidence>
<evidence type="ECO:0000256" key="8">
    <source>
        <dbReference type="ARBA" id="ARBA00048679"/>
    </source>
</evidence>
<dbReference type="InterPro" id="IPR008271">
    <property type="entry name" value="Ser/Thr_kinase_AS"/>
</dbReference>
<dbReference type="GO" id="GO:0004674">
    <property type="term" value="F:protein serine/threonine kinase activity"/>
    <property type="evidence" value="ECO:0007669"/>
    <property type="project" value="UniProtKB-KW"/>
</dbReference>
<feature type="domain" description="Protein kinase" evidence="11">
    <location>
        <begin position="13"/>
        <end position="278"/>
    </location>
</feature>
<dbReference type="SMART" id="SM00740">
    <property type="entry name" value="PASTA"/>
    <property type="match status" value="3"/>
</dbReference>
<dbReference type="EC" id="2.7.11.1" evidence="1"/>
<evidence type="ECO:0000256" key="6">
    <source>
        <dbReference type="ARBA" id="ARBA00022840"/>
    </source>
</evidence>
<keyword evidence="10" id="KW-0812">Transmembrane</keyword>
<keyword evidence="4 9" id="KW-0547">Nucleotide-binding</keyword>
<dbReference type="PROSITE" id="PS00108">
    <property type="entry name" value="PROTEIN_KINASE_ST"/>
    <property type="match status" value="1"/>
</dbReference>
<dbReference type="FunFam" id="3.30.200.20:FF:000035">
    <property type="entry name" value="Serine/threonine protein kinase Stk1"/>
    <property type="match status" value="1"/>
</dbReference>
<comment type="catalytic activity">
    <reaction evidence="7">
        <text>L-threonyl-[protein] + ATP = O-phospho-L-threonyl-[protein] + ADP + H(+)</text>
        <dbReference type="Rhea" id="RHEA:46608"/>
        <dbReference type="Rhea" id="RHEA-COMP:11060"/>
        <dbReference type="Rhea" id="RHEA-COMP:11605"/>
        <dbReference type="ChEBI" id="CHEBI:15378"/>
        <dbReference type="ChEBI" id="CHEBI:30013"/>
        <dbReference type="ChEBI" id="CHEBI:30616"/>
        <dbReference type="ChEBI" id="CHEBI:61977"/>
        <dbReference type="ChEBI" id="CHEBI:456216"/>
        <dbReference type="EC" id="2.7.11.1"/>
    </reaction>
</comment>
<dbReference type="CDD" id="cd06577">
    <property type="entry name" value="PASTA_pknB"/>
    <property type="match status" value="3"/>
</dbReference>
<evidence type="ECO:0000313" key="13">
    <source>
        <dbReference type="EMBL" id="EYE89280.1"/>
    </source>
</evidence>
<dbReference type="PANTHER" id="PTHR43289">
    <property type="entry name" value="MITOGEN-ACTIVATED PROTEIN KINASE KINASE KINASE 20-RELATED"/>
    <property type="match status" value="1"/>
</dbReference>
<dbReference type="InterPro" id="IPR011009">
    <property type="entry name" value="Kinase-like_dom_sf"/>
</dbReference>
<feature type="domain" description="PASTA" evidence="12">
    <location>
        <begin position="484"/>
        <end position="553"/>
    </location>
</feature>
<evidence type="ECO:0000256" key="5">
    <source>
        <dbReference type="ARBA" id="ARBA00022777"/>
    </source>
</evidence>
<dbReference type="CDD" id="cd14014">
    <property type="entry name" value="STKc_PknB_like"/>
    <property type="match status" value="1"/>
</dbReference>
<protein>
    <recommendedName>
        <fullName evidence="1">non-specific serine/threonine protein kinase</fullName>
        <ecNumber evidence="1">2.7.11.1</ecNumber>
    </recommendedName>
</protein>
<dbReference type="Pfam" id="PF00069">
    <property type="entry name" value="Pkinase"/>
    <property type="match status" value="1"/>
</dbReference>
<dbReference type="Proteomes" id="UP000019681">
    <property type="component" value="Unassembled WGS sequence"/>
</dbReference>
<dbReference type="GO" id="GO:0005524">
    <property type="term" value="F:ATP binding"/>
    <property type="evidence" value="ECO:0007669"/>
    <property type="project" value="UniProtKB-UniRule"/>
</dbReference>
<evidence type="ECO:0000256" key="1">
    <source>
        <dbReference type="ARBA" id="ARBA00012513"/>
    </source>
</evidence>
<dbReference type="SUPFAM" id="SSF56112">
    <property type="entry name" value="Protein kinase-like (PK-like)"/>
    <property type="match status" value="1"/>
</dbReference>
<accession>A0A017RZB4</accession>
<proteinExistence type="predicted"/>
<dbReference type="Pfam" id="PF03793">
    <property type="entry name" value="PASTA"/>
    <property type="match status" value="3"/>
</dbReference>
<evidence type="ECO:0000256" key="2">
    <source>
        <dbReference type="ARBA" id="ARBA00022527"/>
    </source>
</evidence>
<keyword evidence="6 9" id="KW-0067">ATP-binding</keyword>
<comment type="caution">
    <text evidence="13">The sequence shown here is derived from an EMBL/GenBank/DDBJ whole genome shotgun (WGS) entry which is preliminary data.</text>
</comment>
<dbReference type="PROSITE" id="PS50011">
    <property type="entry name" value="PROTEIN_KINASE_DOM"/>
    <property type="match status" value="1"/>
</dbReference>
<dbReference type="SMART" id="SM00220">
    <property type="entry name" value="S_TKc"/>
    <property type="match status" value="1"/>
</dbReference>
<sequence length="564" mass="63259">MSNFLGKILADRYILLEKIGDGGMSLVYKARCQTLDRYVAIKILRPEFTTDNDFIMKFKRESQSAASLSHPNIVGIYDVGEQDGIYYIVMEYVNGKTLKDYIKQKGKLQYEETLNIINQIALALDCAHKKGIVHRDIKPHNILITEDKIVKVTDFGIARASSSMTMTNTGTVMGSVHYFSPEQARGGFTDHRTDIYSLGVVMYEMLTGKLPYDAESPVTVALKHIEATLDEPIQVDASIPKAVNDIVVKSMQKDMTKRYQNVKELIQDINKAKENPHLNFIFSDKDDQFTRVIPIDDIDRALNQKGIRNNKNNEYTKKKRNKIKLAVLIMTLVITVSVLSYFAYEKLYIVGEVQVPKIIGLSENEAKNLLEQNKLNLVIDGTQSSQEPEGVILSCYPNEGEKVKENATIKVIVSSGPKKVAVPDLRNIDLELAKTTLASYKLELGNIDYKSSDNVSKGLIIEHYPSQNEMVLEGTKIDVVISTGPEKKMIQMPVLIGSDLETAKRKLEKMKLVLGDIIYDTNVNYVDGVVINQDINPGDEIPEGTVINITVNKLDNEENTQGNQ</sequence>
<evidence type="ECO:0000259" key="12">
    <source>
        <dbReference type="PROSITE" id="PS51178"/>
    </source>
</evidence>
<dbReference type="InterPro" id="IPR017441">
    <property type="entry name" value="Protein_kinase_ATP_BS"/>
</dbReference>
<reference evidence="13 14" key="1">
    <citation type="journal article" date="2014" name="Genome Announc.">
        <title>Draft Genome Sequence of Fervidicella metallireducens Strain AeBT, an Iron-Reducing Thermoanaerobe from the Great Artesian Basin.</title>
        <authorList>
            <person name="Patel B.K."/>
        </authorList>
    </citation>
    <scope>NUCLEOTIDE SEQUENCE [LARGE SCALE GENOMIC DNA]</scope>
    <source>
        <strain evidence="13 14">AeB</strain>
    </source>
</reference>
<dbReference type="InterPro" id="IPR000719">
    <property type="entry name" value="Prot_kinase_dom"/>
</dbReference>
<evidence type="ECO:0000256" key="7">
    <source>
        <dbReference type="ARBA" id="ARBA00047899"/>
    </source>
</evidence>
<keyword evidence="10" id="KW-1133">Transmembrane helix</keyword>
<dbReference type="RefSeq" id="WP_051514858.1">
    <property type="nucleotide sequence ID" value="NZ_AZQP01000006.1"/>
</dbReference>
<comment type="catalytic activity">
    <reaction evidence="8">
        <text>L-seryl-[protein] + ATP = O-phospho-L-seryl-[protein] + ADP + H(+)</text>
        <dbReference type="Rhea" id="RHEA:17989"/>
        <dbReference type="Rhea" id="RHEA-COMP:9863"/>
        <dbReference type="Rhea" id="RHEA-COMP:11604"/>
        <dbReference type="ChEBI" id="CHEBI:15378"/>
        <dbReference type="ChEBI" id="CHEBI:29999"/>
        <dbReference type="ChEBI" id="CHEBI:30616"/>
        <dbReference type="ChEBI" id="CHEBI:83421"/>
        <dbReference type="ChEBI" id="CHEBI:456216"/>
        <dbReference type="EC" id="2.7.11.1"/>
    </reaction>
</comment>
<keyword evidence="5" id="KW-0418">Kinase</keyword>
<dbReference type="NCBIfam" id="NF033483">
    <property type="entry name" value="PknB_PASTA_kin"/>
    <property type="match status" value="1"/>
</dbReference>
<evidence type="ECO:0000256" key="9">
    <source>
        <dbReference type="PROSITE-ProRule" id="PRU10141"/>
    </source>
</evidence>
<evidence type="ECO:0000256" key="4">
    <source>
        <dbReference type="ARBA" id="ARBA00022741"/>
    </source>
</evidence>
<evidence type="ECO:0000259" key="11">
    <source>
        <dbReference type="PROSITE" id="PS50011"/>
    </source>
</evidence>
<organism evidence="13 14">
    <name type="scientific">Fervidicella metallireducens AeB</name>
    <dbReference type="NCBI Taxonomy" id="1403537"/>
    <lineage>
        <taxon>Bacteria</taxon>
        <taxon>Bacillati</taxon>
        <taxon>Bacillota</taxon>
        <taxon>Clostridia</taxon>
        <taxon>Eubacteriales</taxon>
        <taxon>Clostridiaceae</taxon>
        <taxon>Fervidicella</taxon>
    </lineage>
</organism>
<name>A0A017RZB4_9CLOT</name>
<dbReference type="PANTHER" id="PTHR43289:SF34">
    <property type="entry name" value="SERINE_THREONINE-PROTEIN KINASE YBDM-RELATED"/>
    <property type="match status" value="1"/>
</dbReference>
<dbReference type="FunFam" id="1.10.510.10:FF:000021">
    <property type="entry name" value="Serine/threonine protein kinase"/>
    <property type="match status" value="1"/>
</dbReference>